<dbReference type="PANTHER" id="PTHR42678">
    <property type="entry name" value="AMIDASE"/>
    <property type="match status" value="1"/>
</dbReference>
<dbReference type="Pfam" id="PF01425">
    <property type="entry name" value="Amidase"/>
    <property type="match status" value="1"/>
</dbReference>
<gene>
    <name evidence="2" type="primary">DCR2_3</name>
    <name evidence="2" type="ORF">QQS21_004011</name>
</gene>
<evidence type="ECO:0000313" key="3">
    <source>
        <dbReference type="Proteomes" id="UP001251528"/>
    </source>
</evidence>
<feature type="domain" description="Amidase" evidence="1">
    <location>
        <begin position="25"/>
        <end position="110"/>
    </location>
</feature>
<evidence type="ECO:0000313" key="2">
    <source>
        <dbReference type="EMBL" id="KAK2603809.1"/>
    </source>
</evidence>
<sequence length="111" mass="12234">MEFKIVEATIQDLTSAFESGYTSTELVSRYLQRIATCDTRSQCLNSIVHLIPALFEEAAAADERRTNGSFLGLLDGIPYLLKDSFKYQGMTVSAGSPAFRNLLSNEDAFLA</sequence>
<dbReference type="Proteomes" id="UP001251528">
    <property type="component" value="Unassembled WGS sequence"/>
</dbReference>
<dbReference type="SUPFAM" id="SSF75304">
    <property type="entry name" value="Amidase signature (AS) enzymes"/>
    <property type="match status" value="1"/>
</dbReference>
<reference evidence="2" key="1">
    <citation type="submission" date="2023-06" db="EMBL/GenBank/DDBJ databases">
        <title>Conoideocrella luteorostrata (Hypocreales: Clavicipitaceae), a potential biocontrol fungus for elongate hemlock scale in United States Christmas tree production areas.</title>
        <authorList>
            <person name="Barrett H."/>
            <person name="Lovett B."/>
            <person name="Macias A.M."/>
            <person name="Stajich J.E."/>
            <person name="Kasson M.T."/>
        </authorList>
    </citation>
    <scope>NUCLEOTIDE SEQUENCE</scope>
    <source>
        <strain evidence="2">ARSEF 14590</strain>
    </source>
</reference>
<dbReference type="InterPro" id="IPR036928">
    <property type="entry name" value="AS_sf"/>
</dbReference>
<proteinExistence type="predicted"/>
<dbReference type="PANTHER" id="PTHR42678:SF11">
    <property type="entry name" value="AMIDASE FAMILY PROTEIN"/>
    <property type="match status" value="1"/>
</dbReference>
<dbReference type="InterPro" id="IPR023631">
    <property type="entry name" value="Amidase_dom"/>
</dbReference>
<comment type="caution">
    <text evidence="2">The sequence shown here is derived from an EMBL/GenBank/DDBJ whole genome shotgun (WGS) entry which is preliminary data.</text>
</comment>
<organism evidence="2 3">
    <name type="scientific">Conoideocrella luteorostrata</name>
    <dbReference type="NCBI Taxonomy" id="1105319"/>
    <lineage>
        <taxon>Eukaryota</taxon>
        <taxon>Fungi</taxon>
        <taxon>Dikarya</taxon>
        <taxon>Ascomycota</taxon>
        <taxon>Pezizomycotina</taxon>
        <taxon>Sordariomycetes</taxon>
        <taxon>Hypocreomycetidae</taxon>
        <taxon>Hypocreales</taxon>
        <taxon>Clavicipitaceae</taxon>
        <taxon>Conoideocrella</taxon>
    </lineage>
</organism>
<accession>A0AAJ0CS79</accession>
<dbReference type="EMBL" id="JASWJB010000056">
    <property type="protein sequence ID" value="KAK2603809.1"/>
    <property type="molecule type" value="Genomic_DNA"/>
</dbReference>
<keyword evidence="3" id="KW-1185">Reference proteome</keyword>
<dbReference type="AlphaFoldDB" id="A0AAJ0CS79"/>
<dbReference type="Gene3D" id="3.90.1300.10">
    <property type="entry name" value="Amidase signature (AS) domain"/>
    <property type="match status" value="1"/>
</dbReference>
<evidence type="ECO:0000259" key="1">
    <source>
        <dbReference type="Pfam" id="PF01425"/>
    </source>
</evidence>
<name>A0AAJ0CS79_9HYPO</name>
<protein>
    <submittedName>
        <fullName evidence="2">Phosphatase dcr2</fullName>
    </submittedName>
</protein>